<dbReference type="PANTHER" id="PTHR30629:SF2">
    <property type="entry name" value="PROPHAGE INTEGRASE INTS-RELATED"/>
    <property type="match status" value="1"/>
</dbReference>
<dbReference type="SUPFAM" id="SSF56349">
    <property type="entry name" value="DNA breaking-rejoining enzymes"/>
    <property type="match status" value="1"/>
</dbReference>
<protein>
    <submittedName>
        <fullName evidence="8">Site-specific integrase</fullName>
    </submittedName>
</protein>
<dbReference type="Gene3D" id="1.10.150.130">
    <property type="match status" value="1"/>
</dbReference>
<dbReference type="InterPro" id="IPR022000">
    <property type="entry name" value="Min27-like_integrase_DNA_bind"/>
</dbReference>
<dbReference type="InterPro" id="IPR002104">
    <property type="entry name" value="Integrase_catalytic"/>
</dbReference>
<keyword evidence="9" id="KW-1185">Reference proteome</keyword>
<feature type="domain" description="Tyr recombinase" evidence="6">
    <location>
        <begin position="199"/>
        <end position="384"/>
    </location>
</feature>
<dbReference type="InterPro" id="IPR044068">
    <property type="entry name" value="CB"/>
</dbReference>
<dbReference type="Proteomes" id="UP000714380">
    <property type="component" value="Unassembled WGS sequence"/>
</dbReference>
<dbReference type="Pfam" id="PF00589">
    <property type="entry name" value="Phage_integrase"/>
    <property type="match status" value="1"/>
</dbReference>
<dbReference type="PROSITE" id="PS51898">
    <property type="entry name" value="TYR_RECOMBINASE"/>
    <property type="match status" value="1"/>
</dbReference>
<proteinExistence type="inferred from homology"/>
<keyword evidence="3 5" id="KW-0238">DNA-binding</keyword>
<dbReference type="CDD" id="cd01189">
    <property type="entry name" value="INT_ICEBs1_C_like"/>
    <property type="match status" value="1"/>
</dbReference>
<evidence type="ECO:0000313" key="9">
    <source>
        <dbReference type="Proteomes" id="UP000714380"/>
    </source>
</evidence>
<dbReference type="PANTHER" id="PTHR30629">
    <property type="entry name" value="PROPHAGE INTEGRASE"/>
    <property type="match status" value="1"/>
</dbReference>
<dbReference type="Gene3D" id="1.10.443.10">
    <property type="entry name" value="Intergrase catalytic core"/>
    <property type="match status" value="1"/>
</dbReference>
<dbReference type="InterPro" id="IPR011010">
    <property type="entry name" value="DNA_brk_join_enz"/>
</dbReference>
<dbReference type="InterPro" id="IPR013762">
    <property type="entry name" value="Integrase-like_cat_sf"/>
</dbReference>
<evidence type="ECO:0000256" key="5">
    <source>
        <dbReference type="PROSITE-ProRule" id="PRU01248"/>
    </source>
</evidence>
<evidence type="ECO:0000256" key="3">
    <source>
        <dbReference type="ARBA" id="ARBA00023125"/>
    </source>
</evidence>
<gene>
    <name evidence="8" type="ORF">I9W95_09195</name>
</gene>
<comment type="similarity">
    <text evidence="1">Belongs to the 'phage' integrase family.</text>
</comment>
<reference evidence="8 9" key="1">
    <citation type="submission" date="2020-12" db="EMBL/GenBank/DDBJ databases">
        <title>Novel Thalassolituus-related marine hydrocarbonoclastic bacteria mediated algae-derived hydrocarbons mineralization in twilight zone of the northern South China Sea.</title>
        <authorList>
            <person name="Dong C."/>
        </authorList>
    </citation>
    <scope>NUCLEOTIDE SEQUENCE [LARGE SCALE GENOMIC DNA]</scope>
    <source>
        <strain evidence="8 9">IMCC1826</strain>
    </source>
</reference>
<accession>A0ABS7ZRL8</accession>
<comment type="caution">
    <text evidence="8">The sequence shown here is derived from an EMBL/GenBank/DDBJ whole genome shotgun (WGS) entry which is preliminary data.</text>
</comment>
<dbReference type="Pfam" id="PF12167">
    <property type="entry name" value="Arm-DNA-bind_2"/>
    <property type="match status" value="1"/>
</dbReference>
<evidence type="ECO:0000259" key="6">
    <source>
        <dbReference type="PROSITE" id="PS51898"/>
    </source>
</evidence>
<evidence type="ECO:0000256" key="2">
    <source>
        <dbReference type="ARBA" id="ARBA00022908"/>
    </source>
</evidence>
<keyword evidence="4" id="KW-0233">DNA recombination</keyword>
<dbReference type="PROSITE" id="PS51900">
    <property type="entry name" value="CB"/>
    <property type="match status" value="1"/>
</dbReference>
<evidence type="ECO:0000256" key="1">
    <source>
        <dbReference type="ARBA" id="ARBA00008857"/>
    </source>
</evidence>
<dbReference type="InterPro" id="IPR004107">
    <property type="entry name" value="Integrase_SAM-like_N"/>
</dbReference>
<dbReference type="RefSeq" id="WP_225674120.1">
    <property type="nucleotide sequence ID" value="NZ_JAEDAH010000043.1"/>
</dbReference>
<organism evidence="8 9">
    <name type="scientific">Thalassolituus marinus</name>
    <dbReference type="NCBI Taxonomy" id="671053"/>
    <lineage>
        <taxon>Bacteria</taxon>
        <taxon>Pseudomonadati</taxon>
        <taxon>Pseudomonadota</taxon>
        <taxon>Gammaproteobacteria</taxon>
        <taxon>Oceanospirillales</taxon>
        <taxon>Oceanospirillaceae</taxon>
        <taxon>Thalassolituus</taxon>
    </lineage>
</organism>
<sequence>MASISARTGKLYFDFRYKGERCREYTKLEDNLPNRRRMEKILQRIEAEITLGTFVYRDYFPDSPKAEAFEALDKKVAAARLSPNQTTSDIPTFKEFTEVWLSDMSVEWRDSHKKSVMINLNAYILPAFGEKRISDITKADILNFRSNLAKDPKRKSSPLKAATINKIMTPLRMIMNEAADRYEFNSPYRGIKSLKKQKIDVEPFSLDEVRLILANVRADYRPYYAIRFFTGMRTGEIDGLQWQYVDMERRLILVRETVVDGAIEYTKTDGSQRDIQMSQPVYDAFLQQRAYTFGQKFVFGSRNDTPISHNNVTQRVWYPLLRYLGLKERRPYQTRHTAATLWLAAGESPEWIARQMGHTTTEMLFRVYSRYVPNLTRQDGSAFDRLLYENNMSDVPPRKPEMMEDEA</sequence>
<feature type="domain" description="Core-binding (CB)" evidence="7">
    <location>
        <begin position="91"/>
        <end position="179"/>
    </location>
</feature>
<name>A0ABS7ZRL8_9GAMM</name>
<evidence type="ECO:0000313" key="8">
    <source>
        <dbReference type="EMBL" id="MCA6063782.1"/>
    </source>
</evidence>
<keyword evidence="2" id="KW-0229">DNA integration</keyword>
<evidence type="ECO:0000259" key="7">
    <source>
        <dbReference type="PROSITE" id="PS51900"/>
    </source>
</evidence>
<dbReference type="InterPro" id="IPR050808">
    <property type="entry name" value="Phage_Integrase"/>
</dbReference>
<dbReference type="Pfam" id="PF14659">
    <property type="entry name" value="Phage_int_SAM_3"/>
    <property type="match status" value="1"/>
</dbReference>
<dbReference type="InterPro" id="IPR010998">
    <property type="entry name" value="Integrase_recombinase_N"/>
</dbReference>
<dbReference type="EMBL" id="JAEDAH010000043">
    <property type="protein sequence ID" value="MCA6063782.1"/>
    <property type="molecule type" value="Genomic_DNA"/>
</dbReference>
<evidence type="ECO:0000256" key="4">
    <source>
        <dbReference type="ARBA" id="ARBA00023172"/>
    </source>
</evidence>